<dbReference type="RefSeq" id="WP_008235770.1">
    <property type="nucleotide sequence ID" value="NZ_CAIY01000085.1"/>
</dbReference>
<dbReference type="EMBL" id="CAIY01000085">
    <property type="protein sequence ID" value="CCH68266.1"/>
    <property type="molecule type" value="Genomic_DNA"/>
</dbReference>
<evidence type="ECO:0000313" key="2">
    <source>
        <dbReference type="Proteomes" id="UP000053051"/>
    </source>
</evidence>
<reference evidence="1 2" key="1">
    <citation type="submission" date="2012-05" db="EMBL/GenBank/DDBJ databases">
        <authorList>
            <person name="Hilton J."/>
        </authorList>
    </citation>
    <scope>NUCLEOTIDE SEQUENCE [LARGE SCALE GENOMIC DNA]</scope>
    <source>
        <strain evidence="1 2">HH01</strain>
    </source>
</reference>
<proteinExistence type="predicted"/>
<gene>
    <name evidence="1" type="ORF">RINTHH_21110</name>
</gene>
<organism evidence="1 2">
    <name type="scientific">Richelia intracellularis HH01</name>
    <dbReference type="NCBI Taxonomy" id="1165094"/>
    <lineage>
        <taxon>Bacteria</taxon>
        <taxon>Bacillati</taxon>
        <taxon>Cyanobacteriota</taxon>
        <taxon>Cyanophyceae</taxon>
        <taxon>Nostocales</taxon>
        <taxon>Nostocaceae</taxon>
        <taxon>Richelia</taxon>
    </lineage>
</organism>
<evidence type="ECO:0000313" key="1">
    <source>
        <dbReference type="EMBL" id="CCH68266.1"/>
    </source>
</evidence>
<dbReference type="OrthoDB" id="561288at2"/>
<sequence>MLRRLIKWIKCCFQRLFGKQQESSRLEGNILLQNPPLLNDTDLEFLFTELLEGVHQAKGQSWAIKWLQNIEHRIPLERWLQWLEGFHDILMASTSPNDELASRMVQLGELDLGDLSDYAHTIGMDLLTRNQKELIWEYEPSDYSTQKMIGSVNDFEFSRDNIFTSEDTINSTVNIGKADEYKSLSEGEYQTVTLEELFSMLRQDKKLCQQISQQLGIDKEDPEKIIQELIDQFNEQKQ</sequence>
<dbReference type="STRING" id="1165094.RINTHH_21110"/>
<reference evidence="2" key="2">
    <citation type="submission" date="2016-01" db="EMBL/GenBank/DDBJ databases">
        <title>Diatom-associated endosymboitic cyanobacterium lacks core nitrogen metabolism enzymes.</title>
        <authorList>
            <person name="Hilton J.A."/>
            <person name="Foster R.A."/>
            <person name="Tripp H.J."/>
            <person name="Carter B.J."/>
            <person name="Zehr J.P."/>
            <person name="Villareal T.A."/>
        </authorList>
    </citation>
    <scope>NUCLEOTIDE SEQUENCE [LARGE SCALE GENOMIC DNA]</scope>
    <source>
        <strain evidence="2">HH01</strain>
    </source>
</reference>
<name>M1X6M2_9NOST</name>
<dbReference type="AlphaFoldDB" id="M1X6M2"/>
<comment type="caution">
    <text evidence="1">The sequence shown here is derived from an EMBL/GenBank/DDBJ whole genome shotgun (WGS) entry which is preliminary data.</text>
</comment>
<keyword evidence="2" id="KW-1185">Reference proteome</keyword>
<accession>M1X6M2</accession>
<dbReference type="Proteomes" id="UP000053051">
    <property type="component" value="Unassembled WGS sequence"/>
</dbReference>
<protein>
    <submittedName>
        <fullName evidence="1">Uncharacterized protein</fullName>
    </submittedName>
</protein>